<reference evidence="1" key="2">
    <citation type="submission" date="2020-11" db="EMBL/GenBank/DDBJ databases">
        <authorList>
            <person name="McCartney M.A."/>
            <person name="Auch B."/>
            <person name="Kono T."/>
            <person name="Mallez S."/>
            <person name="Becker A."/>
            <person name="Gohl D.M."/>
            <person name="Silverstein K.A.T."/>
            <person name="Koren S."/>
            <person name="Bechman K.B."/>
            <person name="Herman A."/>
            <person name="Abrahante J.E."/>
            <person name="Garbe J."/>
        </authorList>
    </citation>
    <scope>NUCLEOTIDE SEQUENCE</scope>
    <source>
        <strain evidence="1">Duluth1</strain>
        <tissue evidence="1">Whole animal</tissue>
    </source>
</reference>
<comment type="caution">
    <text evidence="1">The sequence shown here is derived from an EMBL/GenBank/DDBJ whole genome shotgun (WGS) entry which is preliminary data.</text>
</comment>
<dbReference type="AlphaFoldDB" id="A0A9D4I1F1"/>
<organism evidence="1 2">
    <name type="scientific">Dreissena polymorpha</name>
    <name type="common">Zebra mussel</name>
    <name type="synonym">Mytilus polymorpha</name>
    <dbReference type="NCBI Taxonomy" id="45954"/>
    <lineage>
        <taxon>Eukaryota</taxon>
        <taxon>Metazoa</taxon>
        <taxon>Spiralia</taxon>
        <taxon>Lophotrochozoa</taxon>
        <taxon>Mollusca</taxon>
        <taxon>Bivalvia</taxon>
        <taxon>Autobranchia</taxon>
        <taxon>Heteroconchia</taxon>
        <taxon>Euheterodonta</taxon>
        <taxon>Imparidentia</taxon>
        <taxon>Neoheterodontei</taxon>
        <taxon>Myida</taxon>
        <taxon>Dreissenoidea</taxon>
        <taxon>Dreissenidae</taxon>
        <taxon>Dreissena</taxon>
    </lineage>
</organism>
<sequence>MKTKYHNANRLVGKNIKEAQEERIEKPKRFHNNVGIKKAYTILNKLTKACQLKVIVIKHTNGNVLTVSAAVLNRWTKYYSGT</sequence>
<protein>
    <submittedName>
        <fullName evidence="1">Uncharacterized protein</fullName>
    </submittedName>
</protein>
<evidence type="ECO:0000313" key="1">
    <source>
        <dbReference type="EMBL" id="KAH3746831.1"/>
    </source>
</evidence>
<keyword evidence="2" id="KW-1185">Reference proteome</keyword>
<accession>A0A9D4I1F1</accession>
<gene>
    <name evidence="1" type="ORF">DPMN_181248</name>
</gene>
<reference evidence="1" key="1">
    <citation type="journal article" date="2019" name="bioRxiv">
        <title>The Genome of the Zebra Mussel, Dreissena polymorpha: A Resource for Invasive Species Research.</title>
        <authorList>
            <person name="McCartney M.A."/>
            <person name="Auch B."/>
            <person name="Kono T."/>
            <person name="Mallez S."/>
            <person name="Zhang Y."/>
            <person name="Obille A."/>
            <person name="Becker A."/>
            <person name="Abrahante J.E."/>
            <person name="Garbe J."/>
            <person name="Badalamenti J.P."/>
            <person name="Herman A."/>
            <person name="Mangelson H."/>
            <person name="Liachko I."/>
            <person name="Sullivan S."/>
            <person name="Sone E.D."/>
            <person name="Koren S."/>
            <person name="Silverstein K.A.T."/>
            <person name="Beckman K.B."/>
            <person name="Gohl D.M."/>
        </authorList>
    </citation>
    <scope>NUCLEOTIDE SEQUENCE</scope>
    <source>
        <strain evidence="1">Duluth1</strain>
        <tissue evidence="1">Whole animal</tissue>
    </source>
</reference>
<dbReference type="EMBL" id="JAIWYP010000010">
    <property type="protein sequence ID" value="KAH3746831.1"/>
    <property type="molecule type" value="Genomic_DNA"/>
</dbReference>
<name>A0A9D4I1F1_DREPO</name>
<evidence type="ECO:0000313" key="2">
    <source>
        <dbReference type="Proteomes" id="UP000828390"/>
    </source>
</evidence>
<proteinExistence type="predicted"/>
<dbReference type="Proteomes" id="UP000828390">
    <property type="component" value="Unassembled WGS sequence"/>
</dbReference>